<evidence type="ECO:0000256" key="2">
    <source>
        <dbReference type="PROSITE-ProRule" id="PRU00335"/>
    </source>
</evidence>
<dbReference type="PANTHER" id="PTHR43479">
    <property type="entry name" value="ACREF/ENVCD OPERON REPRESSOR-RELATED"/>
    <property type="match status" value="1"/>
</dbReference>
<evidence type="ECO:0000259" key="3">
    <source>
        <dbReference type="PROSITE" id="PS50977"/>
    </source>
</evidence>
<dbReference type="Pfam" id="PF00440">
    <property type="entry name" value="TetR_N"/>
    <property type="match status" value="1"/>
</dbReference>
<dbReference type="InterPro" id="IPR001647">
    <property type="entry name" value="HTH_TetR"/>
</dbReference>
<dbReference type="SUPFAM" id="SSF46689">
    <property type="entry name" value="Homeodomain-like"/>
    <property type="match status" value="1"/>
</dbReference>
<dbReference type="PROSITE" id="PS50977">
    <property type="entry name" value="HTH_TETR_2"/>
    <property type="match status" value="1"/>
</dbReference>
<feature type="domain" description="HTH tetR-type" evidence="3">
    <location>
        <begin position="7"/>
        <end position="67"/>
    </location>
</feature>
<keyword evidence="1 2" id="KW-0238">DNA-binding</keyword>
<reference evidence="5" key="1">
    <citation type="journal article" date="2019" name="Int. J. Syst. Evol. Microbiol.">
        <title>The Global Catalogue of Microorganisms (GCM) 10K type strain sequencing project: providing services to taxonomists for standard genome sequencing and annotation.</title>
        <authorList>
            <consortium name="The Broad Institute Genomics Platform"/>
            <consortium name="The Broad Institute Genome Sequencing Center for Infectious Disease"/>
            <person name="Wu L."/>
            <person name="Ma J."/>
        </authorList>
    </citation>
    <scope>NUCLEOTIDE SEQUENCE [LARGE SCALE GENOMIC DNA]</scope>
    <source>
        <strain evidence="5">CCM 8950</strain>
    </source>
</reference>
<accession>A0ABW1T8G1</accession>
<dbReference type="InterPro" id="IPR050624">
    <property type="entry name" value="HTH-type_Tx_Regulator"/>
</dbReference>
<evidence type="ECO:0000256" key="1">
    <source>
        <dbReference type="ARBA" id="ARBA00023125"/>
    </source>
</evidence>
<dbReference type="Gene3D" id="1.10.357.10">
    <property type="entry name" value="Tetracycline Repressor, domain 2"/>
    <property type="match status" value="1"/>
</dbReference>
<dbReference type="RefSeq" id="WP_380958429.1">
    <property type="nucleotide sequence ID" value="NZ_JBHSSA010000037.1"/>
</dbReference>
<proteinExistence type="predicted"/>
<sequence length="182" mass="20782">MTDLRVLKTKRAIQDAFVDLVLTEGFERVTVSGLARRAMINRQTFYTHYLDKYDLAEKLSQKVVAGFGDIAQLRIQLIQQELTVIQIVDRLRPGLTALIKNYRRPILALRTIHLNDFDLTQQITDQVKKATSQMLGESASQFELAVVSGVVNSVFNYLLEYNSLPTDEEIAEGLTRIKDFFK</sequence>
<protein>
    <submittedName>
        <fullName evidence="4">TetR family transcriptional regulator</fullName>
    </submittedName>
</protein>
<dbReference type="PANTHER" id="PTHR43479:SF7">
    <property type="entry name" value="TETR-FAMILY TRANSCRIPTIONAL REGULATOR"/>
    <property type="match status" value="1"/>
</dbReference>
<dbReference type="EMBL" id="JBHSSA010000037">
    <property type="protein sequence ID" value="MFC6253862.1"/>
    <property type="molecule type" value="Genomic_DNA"/>
</dbReference>
<dbReference type="InterPro" id="IPR009057">
    <property type="entry name" value="Homeodomain-like_sf"/>
</dbReference>
<gene>
    <name evidence="4" type="ORF">ACFP1H_04620</name>
</gene>
<comment type="caution">
    <text evidence="4">The sequence shown here is derived from an EMBL/GenBank/DDBJ whole genome shotgun (WGS) entry which is preliminary data.</text>
</comment>
<name>A0ABW1T8G1_9LACO</name>
<dbReference type="Proteomes" id="UP001596190">
    <property type="component" value="Unassembled WGS sequence"/>
</dbReference>
<evidence type="ECO:0000313" key="4">
    <source>
        <dbReference type="EMBL" id="MFC6253862.1"/>
    </source>
</evidence>
<organism evidence="4 5">
    <name type="scientific">Secundilactobacillus hailunensis</name>
    <dbReference type="NCBI Taxonomy" id="2559923"/>
    <lineage>
        <taxon>Bacteria</taxon>
        <taxon>Bacillati</taxon>
        <taxon>Bacillota</taxon>
        <taxon>Bacilli</taxon>
        <taxon>Lactobacillales</taxon>
        <taxon>Lactobacillaceae</taxon>
        <taxon>Secundilactobacillus</taxon>
    </lineage>
</organism>
<keyword evidence="5" id="KW-1185">Reference proteome</keyword>
<feature type="DNA-binding region" description="H-T-H motif" evidence="2">
    <location>
        <begin position="30"/>
        <end position="49"/>
    </location>
</feature>
<evidence type="ECO:0000313" key="5">
    <source>
        <dbReference type="Proteomes" id="UP001596190"/>
    </source>
</evidence>